<dbReference type="Proteomes" id="UP000009046">
    <property type="component" value="Unassembled WGS sequence"/>
</dbReference>
<dbReference type="EnsemblMetazoa" id="PHUM598030-RA">
    <property type="protein sequence ID" value="PHUM598030-PA"/>
    <property type="gene ID" value="PHUM598030"/>
</dbReference>
<protein>
    <submittedName>
        <fullName evidence="1 2">Uncharacterized protein</fullName>
    </submittedName>
</protein>
<reference evidence="2" key="3">
    <citation type="submission" date="2021-02" db="UniProtKB">
        <authorList>
            <consortium name="EnsemblMetazoa"/>
        </authorList>
    </citation>
    <scope>IDENTIFICATION</scope>
    <source>
        <strain evidence="2">USDA</strain>
    </source>
</reference>
<evidence type="ECO:0000313" key="1">
    <source>
        <dbReference type="EMBL" id="EEB19967.1"/>
    </source>
</evidence>
<dbReference type="InParanoid" id="E0W2W1"/>
<dbReference type="CTD" id="8236839"/>
<dbReference type="GeneID" id="8236839"/>
<dbReference type="HOGENOM" id="CLU_2981457_0_0_1"/>
<dbReference type="RefSeq" id="XP_002432705.1">
    <property type="nucleotide sequence ID" value="XM_002432660.1"/>
</dbReference>
<evidence type="ECO:0000313" key="3">
    <source>
        <dbReference type="Proteomes" id="UP000009046"/>
    </source>
</evidence>
<dbReference type="KEGG" id="phu:Phum_PHUM598030"/>
<keyword evidence="3" id="KW-1185">Reference proteome</keyword>
<proteinExistence type="predicted"/>
<dbReference type="EMBL" id="AAZO01007294">
    <property type="status" value="NOT_ANNOTATED_CDS"/>
    <property type="molecule type" value="Genomic_DNA"/>
</dbReference>
<dbReference type="EMBL" id="DS235880">
    <property type="protein sequence ID" value="EEB19967.1"/>
    <property type="molecule type" value="Genomic_DNA"/>
</dbReference>
<evidence type="ECO:0000313" key="2">
    <source>
        <dbReference type="EnsemblMetazoa" id="PHUM598030-PA"/>
    </source>
</evidence>
<reference evidence="1" key="1">
    <citation type="submission" date="2007-04" db="EMBL/GenBank/DDBJ databases">
        <title>Annotation of Pediculus humanus corporis strain USDA.</title>
        <authorList>
            <person name="Kirkness E."/>
            <person name="Hannick L."/>
            <person name="Hass B."/>
            <person name="Bruggner R."/>
            <person name="Lawson D."/>
            <person name="Bidwell S."/>
            <person name="Joardar V."/>
            <person name="Caler E."/>
            <person name="Walenz B."/>
            <person name="Inman J."/>
            <person name="Schobel S."/>
            <person name="Galinsky K."/>
            <person name="Amedeo P."/>
            <person name="Strausberg R."/>
        </authorList>
    </citation>
    <scope>NUCLEOTIDE SEQUENCE</scope>
    <source>
        <strain evidence="1">USDA</strain>
    </source>
</reference>
<dbReference type="VEuPathDB" id="VectorBase:PHUM598030"/>
<accession>E0W2W1</accession>
<reference evidence="1" key="2">
    <citation type="submission" date="2007-04" db="EMBL/GenBank/DDBJ databases">
        <title>The genome of the human body louse.</title>
        <authorList>
            <consortium name="The Human Body Louse Genome Consortium"/>
            <person name="Kirkness E."/>
            <person name="Walenz B."/>
            <person name="Hass B."/>
            <person name="Bruggner R."/>
            <person name="Strausberg R."/>
        </authorList>
    </citation>
    <scope>NUCLEOTIDE SEQUENCE</scope>
    <source>
        <strain evidence="1">USDA</strain>
    </source>
</reference>
<organism>
    <name type="scientific">Pediculus humanus subsp. corporis</name>
    <name type="common">Body louse</name>
    <dbReference type="NCBI Taxonomy" id="121224"/>
    <lineage>
        <taxon>Eukaryota</taxon>
        <taxon>Metazoa</taxon>
        <taxon>Ecdysozoa</taxon>
        <taxon>Arthropoda</taxon>
        <taxon>Hexapoda</taxon>
        <taxon>Insecta</taxon>
        <taxon>Pterygota</taxon>
        <taxon>Neoptera</taxon>
        <taxon>Paraneoptera</taxon>
        <taxon>Psocodea</taxon>
        <taxon>Troctomorpha</taxon>
        <taxon>Phthiraptera</taxon>
        <taxon>Anoplura</taxon>
        <taxon>Pediculidae</taxon>
        <taxon>Pediculus</taxon>
    </lineage>
</organism>
<sequence length="58" mass="6257">MTNTLSPCVVRNTNEEKVGGGGRVVYGGKDKKKGLSAVWLFVSLYVPLGCEEEARLEA</sequence>
<gene>
    <name evidence="2" type="primary">8236839</name>
    <name evidence="1" type="ORF">Phum_PHUM598030</name>
</gene>
<dbReference type="AlphaFoldDB" id="E0W2W1"/>
<name>E0W2W1_PEDHC</name>